<dbReference type="RefSeq" id="WP_139166264.1">
    <property type="nucleotide sequence ID" value="NZ_FNKL01000004.1"/>
</dbReference>
<dbReference type="AlphaFoldDB" id="A0A1H1FTX8"/>
<evidence type="ECO:0008006" key="4">
    <source>
        <dbReference type="Google" id="ProtNLM"/>
    </source>
</evidence>
<dbReference type="STRING" id="311333.SAMN05421664_3251"/>
<name>A0A1H1FTX8_9FLAO</name>
<feature type="chain" id="PRO_5011736507" description="Microcystin-dependent protein" evidence="1">
    <location>
        <begin position="22"/>
        <end position="237"/>
    </location>
</feature>
<evidence type="ECO:0000313" key="3">
    <source>
        <dbReference type="Proteomes" id="UP000199627"/>
    </source>
</evidence>
<proteinExistence type="predicted"/>
<dbReference type="EMBL" id="FNKL01000004">
    <property type="protein sequence ID" value="SDR04149.1"/>
    <property type="molecule type" value="Genomic_DNA"/>
</dbReference>
<keyword evidence="1" id="KW-0732">Signal</keyword>
<protein>
    <recommendedName>
        <fullName evidence="4">Microcystin-dependent protein</fullName>
    </recommendedName>
</protein>
<dbReference type="PROSITE" id="PS51257">
    <property type="entry name" value="PROKAR_LIPOPROTEIN"/>
    <property type="match status" value="1"/>
</dbReference>
<evidence type="ECO:0000313" key="2">
    <source>
        <dbReference type="EMBL" id="SDR04149.1"/>
    </source>
</evidence>
<dbReference type="SUPFAM" id="SSF88874">
    <property type="entry name" value="Receptor-binding domain of short tail fibre protein gp12"/>
    <property type="match status" value="1"/>
</dbReference>
<feature type="signal peptide" evidence="1">
    <location>
        <begin position="1"/>
        <end position="21"/>
    </location>
</feature>
<organism evidence="2 3">
    <name type="scientific">Chryseobacterium soldanellicola</name>
    <dbReference type="NCBI Taxonomy" id="311333"/>
    <lineage>
        <taxon>Bacteria</taxon>
        <taxon>Pseudomonadati</taxon>
        <taxon>Bacteroidota</taxon>
        <taxon>Flavobacteriia</taxon>
        <taxon>Flavobacteriales</taxon>
        <taxon>Weeksellaceae</taxon>
        <taxon>Chryseobacterium group</taxon>
        <taxon>Chryseobacterium</taxon>
    </lineage>
</organism>
<reference evidence="3" key="1">
    <citation type="submission" date="2016-10" db="EMBL/GenBank/DDBJ databases">
        <authorList>
            <person name="Varghese N."/>
            <person name="Submissions S."/>
        </authorList>
    </citation>
    <scope>NUCLEOTIDE SEQUENCE [LARGE SCALE GENOMIC DNA]</scope>
    <source>
        <strain evidence="3">DSM 17072</strain>
    </source>
</reference>
<dbReference type="Proteomes" id="UP000199627">
    <property type="component" value="Unassembled WGS sequence"/>
</dbReference>
<sequence>MKKTYILALLFIIISCQIVFAQVGVNTNSPTRTLDVNGEMRVRSLPTTATTNDKSLLSVDGNGNINSIKTVSGKVGDVKHGLETTDHNGWYLMNGRATSVLPPAAQAGASTLGISSLPNMTDRMIRTQASETVGSLGGANSNTISQANMPAYTTVSNNTTQNGNHTHSFADLYEQLNAAWSYRPGYSYGHNLYANRRATSYIGDHTHSVAASTGGSGVPLNIVPEFLAVNTFIYLGQ</sequence>
<dbReference type="OrthoDB" id="1143915at2"/>
<evidence type="ECO:0000256" key="1">
    <source>
        <dbReference type="SAM" id="SignalP"/>
    </source>
</evidence>
<keyword evidence="3" id="KW-1185">Reference proteome</keyword>
<accession>A0A1H1FTX8</accession>
<gene>
    <name evidence="2" type="ORF">SAMN05421664_3251</name>
</gene>